<dbReference type="STRING" id="1247936.BN2475_250074"/>
<keyword evidence="2" id="KW-0812">Transmembrane</keyword>
<feature type="compositionally biased region" description="Low complexity" evidence="1">
    <location>
        <begin position="544"/>
        <end position="553"/>
    </location>
</feature>
<dbReference type="InterPro" id="IPR050739">
    <property type="entry name" value="MFP"/>
</dbReference>
<keyword evidence="2" id="KW-1133">Transmembrane helix</keyword>
<feature type="region of interest" description="Disordered" evidence="1">
    <location>
        <begin position="538"/>
        <end position="587"/>
    </location>
</feature>
<dbReference type="PANTHER" id="PTHR30386:SF28">
    <property type="entry name" value="EXPORTED PROTEIN"/>
    <property type="match status" value="1"/>
</dbReference>
<evidence type="ECO:0000256" key="2">
    <source>
        <dbReference type="SAM" id="Phobius"/>
    </source>
</evidence>
<gene>
    <name evidence="3" type="ORF">BN2475_250074</name>
</gene>
<evidence type="ECO:0000256" key="1">
    <source>
        <dbReference type="SAM" id="MobiDB-lite"/>
    </source>
</evidence>
<accession>A0A1N7RYN0</accession>
<sequence length="587" mass="65219">MEPINFPQFSDVSWRWIAYTTSALVSVAIVFAFFHDVELKQDVHAEIVSPAEIKIQGLSGLVSDIYVSRSTHVARGAPLFRLERDLSLASNGLQRQAFDEHDRDEQIRTSDAQYLQRKADLSAQLNAARLAAQSRRAERSALDEQLVQNRALSDEAGRKLARLESVAGYVTAERIEQASADTHQAKVALAQSAARRQQLSADLGAAIGTLTGLGAQLNELDARHARELQDIRRRFEQTRQDATISAPKAGVVTYSGLVPGRTLAPDDVALVISTGEKGALRAALRIPSRRRGFVREGQIVRLKFDAFPYAKFGSYPARIDSISRTTVRSAMSPSGASEPGNPDGDYMAWATLGGNTFNFERQRFDILPGMAATASIAIERRTIAEWVLAPLFRMLRVDDASDLSERSRRVRLCLSGDGAVALRPRDRSARVAGVQADFGQRFDTDGPVRRRRRIRACGAGLSVRQRRSCERQARFDPALRRCPFRRVREMRARLRAGDRPGHRPATHLDGHLRRQRVWLSARMRADARDAAYRQQVAGAGGTRAGARAESAAQRADRQGHVHCTWQPVRDSRDAVPRQSGARRRGRR</sequence>
<evidence type="ECO:0000313" key="4">
    <source>
        <dbReference type="Proteomes" id="UP000187012"/>
    </source>
</evidence>
<evidence type="ECO:0000313" key="3">
    <source>
        <dbReference type="EMBL" id="SIT40233.1"/>
    </source>
</evidence>
<organism evidence="3 4">
    <name type="scientific">Paraburkholderia ribeironis</name>
    <dbReference type="NCBI Taxonomy" id="1247936"/>
    <lineage>
        <taxon>Bacteria</taxon>
        <taxon>Pseudomonadati</taxon>
        <taxon>Pseudomonadota</taxon>
        <taxon>Betaproteobacteria</taxon>
        <taxon>Burkholderiales</taxon>
        <taxon>Burkholderiaceae</taxon>
        <taxon>Paraburkholderia</taxon>
    </lineage>
</organism>
<proteinExistence type="predicted"/>
<name>A0A1N7RYN0_9BURK</name>
<feature type="transmembrane region" description="Helical" evidence="2">
    <location>
        <begin position="16"/>
        <end position="34"/>
    </location>
</feature>
<keyword evidence="2" id="KW-0472">Membrane</keyword>
<dbReference type="PANTHER" id="PTHR30386">
    <property type="entry name" value="MEMBRANE FUSION SUBUNIT OF EMRAB-TOLC MULTIDRUG EFFLUX PUMP"/>
    <property type="match status" value="1"/>
</dbReference>
<reference evidence="3 4" key="1">
    <citation type="submission" date="2016-12" db="EMBL/GenBank/DDBJ databases">
        <authorList>
            <person name="Song W.-J."/>
            <person name="Kurnit D.M."/>
        </authorList>
    </citation>
    <scope>NUCLEOTIDE SEQUENCE [LARGE SCALE GENOMIC DNA]</scope>
    <source>
        <strain evidence="3 4">STM7296</strain>
    </source>
</reference>
<protein>
    <submittedName>
        <fullName evidence="3">Uncharacterized protein</fullName>
    </submittedName>
</protein>
<dbReference type="Proteomes" id="UP000187012">
    <property type="component" value="Unassembled WGS sequence"/>
</dbReference>
<dbReference type="PRINTS" id="PR01490">
    <property type="entry name" value="RTXTOXIND"/>
</dbReference>
<dbReference type="AlphaFoldDB" id="A0A1N7RYN0"/>
<dbReference type="EMBL" id="CYGX02000025">
    <property type="protein sequence ID" value="SIT40233.1"/>
    <property type="molecule type" value="Genomic_DNA"/>
</dbReference>
<keyword evidence="4" id="KW-1185">Reference proteome</keyword>